<proteinExistence type="predicted"/>
<name>A0ABV2APV2_9EUKA</name>
<comment type="caution">
    <text evidence="1">The sequence shown here is derived from an EMBL/GenBank/DDBJ whole genome shotgun (WGS) entry which is preliminary data.</text>
</comment>
<accession>A0ABV2APV2</accession>
<sequence length="347" mass="40040">MKNNDTVKPLEIVQNNLGTMKFVFNVEKIGVWELETLSETSKILKHPFLSDKVYVFSSETSGDKSVFSHYGHKLNSKAIKLSPSSSFGGTTLNLTLRDEFGNRIFEDRCNKLRMEPNDFINFKTNSIKSGNHSLVCGIFLSGTVSKKHKIQLYTTDIEGNILRFSPFFVYIEAGDLHPEKVSMDLEEHEMAYVDIYLDPRDRYGNKYKKLMSKKISIEETCDASNFTEKTPILNFREVGGYKVRHFLQFPAISCRVRLINLIIADKENGEDIVSKRWQLGKENFAKAYFYRTFIEASLKEELLLVRKSIVLETEIDEETLVEFFIFKKDELSHRKSIAESLGVDWSN</sequence>
<protein>
    <recommendedName>
        <fullName evidence="3">ApeA N-terminal domain-containing protein</fullName>
    </recommendedName>
</protein>
<reference evidence="1 2" key="1">
    <citation type="journal article" date="2024" name="BMC Biol.">
        <title>Comparative genomics of Ascetosporea gives new insight into the evolutionary basis for animal parasitism in Rhizaria.</title>
        <authorList>
            <person name="Hiltunen Thoren M."/>
            <person name="Onut-Brannstrom I."/>
            <person name="Alfjorden A."/>
            <person name="Peckova H."/>
            <person name="Swords F."/>
            <person name="Hooper C."/>
            <person name="Holzer A.S."/>
            <person name="Bass D."/>
            <person name="Burki F."/>
        </authorList>
    </citation>
    <scope>NUCLEOTIDE SEQUENCE [LARGE SCALE GENOMIC DNA]</scope>
    <source>
        <strain evidence="1">20-A016</strain>
    </source>
</reference>
<evidence type="ECO:0000313" key="2">
    <source>
        <dbReference type="Proteomes" id="UP001439008"/>
    </source>
</evidence>
<gene>
    <name evidence="1" type="ORF">MHBO_003235</name>
</gene>
<dbReference type="EMBL" id="JBDODL010001650">
    <property type="protein sequence ID" value="MES1921705.1"/>
    <property type="molecule type" value="Genomic_DNA"/>
</dbReference>
<organism evidence="1 2">
    <name type="scientific">Bonamia ostreae</name>
    <dbReference type="NCBI Taxonomy" id="126728"/>
    <lineage>
        <taxon>Eukaryota</taxon>
        <taxon>Sar</taxon>
        <taxon>Rhizaria</taxon>
        <taxon>Endomyxa</taxon>
        <taxon>Ascetosporea</taxon>
        <taxon>Haplosporida</taxon>
        <taxon>Bonamia</taxon>
    </lineage>
</organism>
<evidence type="ECO:0000313" key="1">
    <source>
        <dbReference type="EMBL" id="MES1921705.1"/>
    </source>
</evidence>
<evidence type="ECO:0008006" key="3">
    <source>
        <dbReference type="Google" id="ProtNLM"/>
    </source>
</evidence>
<keyword evidence="2" id="KW-1185">Reference proteome</keyword>
<dbReference type="Proteomes" id="UP001439008">
    <property type="component" value="Unassembled WGS sequence"/>
</dbReference>